<feature type="region of interest" description="Disordered" evidence="1">
    <location>
        <begin position="72"/>
        <end position="114"/>
    </location>
</feature>
<feature type="compositionally biased region" description="Pro residues" evidence="1">
    <location>
        <begin position="92"/>
        <end position="112"/>
    </location>
</feature>
<feature type="signal peptide" evidence="2">
    <location>
        <begin position="1"/>
        <end position="25"/>
    </location>
</feature>
<accession>A0ABS5ARV4</accession>
<evidence type="ECO:0000313" key="4">
    <source>
        <dbReference type="Proteomes" id="UP001519363"/>
    </source>
</evidence>
<organism evidence="3 4">
    <name type="scientific">Crossiella equi</name>
    <dbReference type="NCBI Taxonomy" id="130796"/>
    <lineage>
        <taxon>Bacteria</taxon>
        <taxon>Bacillati</taxon>
        <taxon>Actinomycetota</taxon>
        <taxon>Actinomycetes</taxon>
        <taxon>Pseudonocardiales</taxon>
        <taxon>Pseudonocardiaceae</taxon>
        <taxon>Crossiella</taxon>
    </lineage>
</organism>
<evidence type="ECO:0000313" key="3">
    <source>
        <dbReference type="EMBL" id="MBP2479151.1"/>
    </source>
</evidence>
<name>A0ABS5ARV4_9PSEU</name>
<keyword evidence="2" id="KW-0732">Signal</keyword>
<dbReference type="EMBL" id="JAGIOO010000001">
    <property type="protein sequence ID" value="MBP2479151.1"/>
    <property type="molecule type" value="Genomic_DNA"/>
</dbReference>
<gene>
    <name evidence="3" type="ORF">JOF53_008023</name>
</gene>
<comment type="caution">
    <text evidence="3">The sequence shown here is derived from an EMBL/GenBank/DDBJ whole genome shotgun (WGS) entry which is preliminary data.</text>
</comment>
<feature type="chain" id="PRO_5046503555" evidence="2">
    <location>
        <begin position="26"/>
        <end position="140"/>
    </location>
</feature>
<dbReference type="RefSeq" id="WP_209707703.1">
    <property type="nucleotide sequence ID" value="NZ_JAGIOO010000001.1"/>
</dbReference>
<evidence type="ECO:0000256" key="1">
    <source>
        <dbReference type="SAM" id="MobiDB-lite"/>
    </source>
</evidence>
<reference evidence="3 4" key="1">
    <citation type="submission" date="2021-03" db="EMBL/GenBank/DDBJ databases">
        <title>Sequencing the genomes of 1000 actinobacteria strains.</title>
        <authorList>
            <person name="Klenk H.-P."/>
        </authorList>
    </citation>
    <scope>NUCLEOTIDE SEQUENCE [LARGE SCALE GENOMIC DNA]</scope>
    <source>
        <strain evidence="3 4">DSM 44580</strain>
    </source>
</reference>
<dbReference type="Proteomes" id="UP001519363">
    <property type="component" value="Unassembled WGS sequence"/>
</dbReference>
<keyword evidence="4" id="KW-1185">Reference proteome</keyword>
<sequence length="140" mass="15003">MRTPVYRRPGLVALALIAATSTFGAAQLLAVPERSAFPLLPVPILTNVVPLPSPEPVALPVPPASSTVEQAVRVEPVKPKPRPSQVVVPSRTTPPPPPAPEATRPPAPPPPTQTIDWAEAARQFCQLLRKRWPRASCRVS</sequence>
<proteinExistence type="predicted"/>
<evidence type="ECO:0000256" key="2">
    <source>
        <dbReference type="SAM" id="SignalP"/>
    </source>
</evidence>
<protein>
    <submittedName>
        <fullName evidence="3">Uncharacterized protein</fullName>
    </submittedName>
</protein>